<evidence type="ECO:0000256" key="1">
    <source>
        <dbReference type="ARBA" id="ARBA00004442"/>
    </source>
</evidence>
<dbReference type="Pfam" id="PF02321">
    <property type="entry name" value="OEP"/>
    <property type="match status" value="1"/>
</dbReference>
<name>A0A4R6ILQ0_9SPHI</name>
<keyword evidence="8" id="KW-0175">Coiled coil</keyword>
<feature type="signal peptide" evidence="9">
    <location>
        <begin position="1"/>
        <end position="25"/>
    </location>
</feature>
<evidence type="ECO:0000256" key="3">
    <source>
        <dbReference type="ARBA" id="ARBA00022448"/>
    </source>
</evidence>
<dbReference type="Proteomes" id="UP000295499">
    <property type="component" value="Unassembled WGS sequence"/>
</dbReference>
<dbReference type="EMBL" id="SNWM01000002">
    <property type="protein sequence ID" value="TDO22865.1"/>
    <property type="molecule type" value="Genomic_DNA"/>
</dbReference>
<keyword evidence="3" id="KW-0813">Transport</keyword>
<dbReference type="GO" id="GO:0009279">
    <property type="term" value="C:cell outer membrane"/>
    <property type="evidence" value="ECO:0007669"/>
    <property type="project" value="UniProtKB-SubCell"/>
</dbReference>
<dbReference type="GO" id="GO:0015288">
    <property type="term" value="F:porin activity"/>
    <property type="evidence" value="ECO:0007669"/>
    <property type="project" value="TreeGrafter"/>
</dbReference>
<keyword evidence="4" id="KW-1134">Transmembrane beta strand</keyword>
<accession>A0A4R6ILQ0</accession>
<dbReference type="InterPro" id="IPR003423">
    <property type="entry name" value="OMP_efflux"/>
</dbReference>
<comment type="similarity">
    <text evidence="2">Belongs to the outer membrane factor (OMF) (TC 1.B.17) family.</text>
</comment>
<sequence>MTPINLSKILTLALLVTCTTQHLNAQVIAASKPDQHTTLAEVWNNALQYNKSIQIKQLQAEAKAEDIKDAKAERLPEINAEGEYARVSNMPLFENGLLHAHGQFPVLHTFYKVGGDAYLNLYSGDKINLKIKTEETLNQIRQEQKNMTVADVKLKTAAYFLELQKSYQFKKLIMSHIADQEKQILQIKQLLKNGVVLKSDLLRAELQLSRDKLTLTQIENDIQIESQKLDILTGQPDEAVINPDTLADVELLTVKSYDEYLLQAQANSFQNKISEQQTNLSKVALKTTKGNLAPKVGLFANYAYSYPQIQFYPYGDALFGLGMAGIKASFALDGFYHNKHKVKAAELELKSQELEHSDQQDRVRQQVKEAFLRYQEALNRIRVARVNIAQAKENARIVYNTYFNQLSLVTDLLDSDTALLQSQFELTSAQIATQMQYYQLQNVIGNL</sequence>
<keyword evidence="9" id="KW-0732">Signal</keyword>
<dbReference type="InterPro" id="IPR051906">
    <property type="entry name" value="TolC-like"/>
</dbReference>
<evidence type="ECO:0000256" key="2">
    <source>
        <dbReference type="ARBA" id="ARBA00007613"/>
    </source>
</evidence>
<dbReference type="OrthoDB" id="1271612at2"/>
<evidence type="ECO:0000313" key="10">
    <source>
        <dbReference type="EMBL" id="TDO22865.1"/>
    </source>
</evidence>
<evidence type="ECO:0000256" key="9">
    <source>
        <dbReference type="SAM" id="SignalP"/>
    </source>
</evidence>
<dbReference type="GO" id="GO:1990281">
    <property type="term" value="C:efflux pump complex"/>
    <property type="evidence" value="ECO:0007669"/>
    <property type="project" value="TreeGrafter"/>
</dbReference>
<keyword evidence="5" id="KW-0812">Transmembrane</keyword>
<organism evidence="10 11">
    <name type="scientific">Pedobacter duraquae</name>
    <dbReference type="NCBI Taxonomy" id="425511"/>
    <lineage>
        <taxon>Bacteria</taxon>
        <taxon>Pseudomonadati</taxon>
        <taxon>Bacteroidota</taxon>
        <taxon>Sphingobacteriia</taxon>
        <taxon>Sphingobacteriales</taxon>
        <taxon>Sphingobacteriaceae</taxon>
        <taxon>Pedobacter</taxon>
    </lineage>
</organism>
<dbReference type="RefSeq" id="WP_133554567.1">
    <property type="nucleotide sequence ID" value="NZ_SNWM01000002.1"/>
</dbReference>
<dbReference type="PANTHER" id="PTHR30026:SF23">
    <property type="entry name" value="TO APRF-PUTATIVE OUTER MEMBRANE EFFLUX PROTEIN OR SECRETED ALKALINE PHOSPHATASE-RELATED"/>
    <property type="match status" value="1"/>
</dbReference>
<comment type="subcellular location">
    <subcellularLocation>
        <location evidence="1">Cell outer membrane</location>
    </subcellularLocation>
</comment>
<feature type="coiled-coil region" evidence="8">
    <location>
        <begin position="337"/>
        <end position="394"/>
    </location>
</feature>
<evidence type="ECO:0000256" key="7">
    <source>
        <dbReference type="ARBA" id="ARBA00023237"/>
    </source>
</evidence>
<dbReference type="SUPFAM" id="SSF56954">
    <property type="entry name" value="Outer membrane efflux proteins (OEP)"/>
    <property type="match status" value="1"/>
</dbReference>
<keyword evidence="6" id="KW-0472">Membrane</keyword>
<keyword evidence="7" id="KW-0998">Cell outer membrane</keyword>
<evidence type="ECO:0000313" key="11">
    <source>
        <dbReference type="Proteomes" id="UP000295499"/>
    </source>
</evidence>
<dbReference type="PANTHER" id="PTHR30026">
    <property type="entry name" value="OUTER MEMBRANE PROTEIN TOLC"/>
    <property type="match status" value="1"/>
</dbReference>
<dbReference type="AlphaFoldDB" id="A0A4R6ILQ0"/>
<evidence type="ECO:0000256" key="4">
    <source>
        <dbReference type="ARBA" id="ARBA00022452"/>
    </source>
</evidence>
<dbReference type="GO" id="GO:0015562">
    <property type="term" value="F:efflux transmembrane transporter activity"/>
    <property type="evidence" value="ECO:0007669"/>
    <property type="project" value="InterPro"/>
</dbReference>
<gene>
    <name evidence="10" type="ORF">CLV32_1850</name>
</gene>
<protein>
    <submittedName>
        <fullName evidence="10">Outer membrane protein TolC</fullName>
    </submittedName>
</protein>
<evidence type="ECO:0000256" key="8">
    <source>
        <dbReference type="SAM" id="Coils"/>
    </source>
</evidence>
<comment type="caution">
    <text evidence="10">The sequence shown here is derived from an EMBL/GenBank/DDBJ whole genome shotgun (WGS) entry which is preliminary data.</text>
</comment>
<dbReference type="Gene3D" id="1.20.1600.10">
    <property type="entry name" value="Outer membrane efflux proteins (OEP)"/>
    <property type="match status" value="1"/>
</dbReference>
<reference evidence="10 11" key="1">
    <citation type="submission" date="2019-03" db="EMBL/GenBank/DDBJ databases">
        <title>Genomic Encyclopedia of Archaeal and Bacterial Type Strains, Phase II (KMG-II): from individual species to whole genera.</title>
        <authorList>
            <person name="Goeker M."/>
        </authorList>
    </citation>
    <scope>NUCLEOTIDE SEQUENCE [LARGE SCALE GENOMIC DNA]</scope>
    <source>
        <strain evidence="10 11">DSM 19034</strain>
    </source>
</reference>
<keyword evidence="11" id="KW-1185">Reference proteome</keyword>
<evidence type="ECO:0000256" key="5">
    <source>
        <dbReference type="ARBA" id="ARBA00022692"/>
    </source>
</evidence>
<evidence type="ECO:0000256" key="6">
    <source>
        <dbReference type="ARBA" id="ARBA00023136"/>
    </source>
</evidence>
<feature type="chain" id="PRO_5020225919" evidence="9">
    <location>
        <begin position="26"/>
        <end position="447"/>
    </location>
</feature>
<proteinExistence type="inferred from homology"/>